<dbReference type="RefSeq" id="WP_251930761.1">
    <property type="nucleotide sequence ID" value="NZ_CALTSD010000050.1"/>
</dbReference>
<comment type="caution">
    <text evidence="7">The sequence shown here is derived from an EMBL/GenBank/DDBJ whole genome shotgun (WGS) entry which is preliminary data.</text>
</comment>
<dbReference type="Proteomes" id="UP001155040">
    <property type="component" value="Unassembled WGS sequence"/>
</dbReference>
<evidence type="ECO:0000256" key="1">
    <source>
        <dbReference type="ARBA" id="ARBA00009477"/>
    </source>
</evidence>
<dbReference type="EMBL" id="JANTYZ010000010">
    <property type="protein sequence ID" value="MCS3866223.1"/>
    <property type="molecule type" value="Genomic_DNA"/>
</dbReference>
<sequence length="369" mass="39896">MHRRLLRPLVLVLAPALFLIGCGEADAPPSTATAETPPNPNVITLSKAELEEVGVETVKVTEHPVTTTLELPARVRPAADQEAFVTSLVDGRVERLRVSPGTRVAQGEVVADVAAPDLSRMVADLRQARSDLDRQRRLDERGVAVEKNVRAAERNWQAARQRLRSVGVRPARIEQVATGARDMRTLPLEAPLDGIVLNRMGVLGAPVQQGDTLYRIVDLQPIRVVARVFEQSLDKVRTGQPATITTPMAPRSYQGTIGRIIPQVGDESRAASARIVLDNTDGTLRPGMYASVQVQRTGAPQAALPADVLLTDDSGAYVLVRDGPRRFRRVHVDADAENDGDVAVPSLDVGTKVVTQGAYQIVSALNQSR</sequence>
<evidence type="ECO:0000313" key="7">
    <source>
        <dbReference type="EMBL" id="MCS4036248.1"/>
    </source>
</evidence>
<dbReference type="InterPro" id="IPR006143">
    <property type="entry name" value="RND_pump_MFP"/>
</dbReference>
<feature type="chain" id="PRO_5041114912" evidence="3">
    <location>
        <begin position="28"/>
        <end position="369"/>
    </location>
</feature>
<dbReference type="FunFam" id="2.40.30.170:FF:000010">
    <property type="entry name" value="Efflux RND transporter periplasmic adaptor subunit"/>
    <property type="match status" value="1"/>
</dbReference>
<dbReference type="Gene3D" id="2.40.30.170">
    <property type="match status" value="1"/>
</dbReference>
<dbReference type="PANTHER" id="PTHR30097">
    <property type="entry name" value="CATION EFFLUX SYSTEM PROTEIN CUSB"/>
    <property type="match status" value="1"/>
</dbReference>
<dbReference type="PROSITE" id="PS51257">
    <property type="entry name" value="PROKAR_LIPOPROTEIN"/>
    <property type="match status" value="1"/>
</dbReference>
<dbReference type="EMBL" id="JANUBF010000007">
    <property type="protein sequence ID" value="MCS4036248.1"/>
    <property type="molecule type" value="Genomic_DNA"/>
</dbReference>
<reference evidence="7" key="1">
    <citation type="submission" date="2022-08" db="EMBL/GenBank/DDBJ databases">
        <title>Genomic Encyclopedia of Type Strains, Phase V (KMG-V): Genome sequencing to study the core and pangenomes of soil and plant-associated prokaryotes.</title>
        <authorList>
            <person name="Whitman W."/>
        </authorList>
    </citation>
    <scope>NUCLEOTIDE SEQUENCE</scope>
    <source>
        <strain evidence="6">SP2016B</strain>
        <strain evidence="7">SP3012</strain>
    </source>
</reference>
<protein>
    <submittedName>
        <fullName evidence="7">RND family efflux transporter MFP subunit</fullName>
    </submittedName>
</protein>
<dbReference type="InterPro" id="IPR058792">
    <property type="entry name" value="Beta-barrel_RND_2"/>
</dbReference>
<dbReference type="InterPro" id="IPR051909">
    <property type="entry name" value="MFP_Cation_Efflux"/>
</dbReference>
<feature type="signal peptide" evidence="3">
    <location>
        <begin position="1"/>
        <end position="27"/>
    </location>
</feature>
<dbReference type="SUPFAM" id="SSF111369">
    <property type="entry name" value="HlyD-like secretion proteins"/>
    <property type="match status" value="1"/>
</dbReference>
<dbReference type="PANTHER" id="PTHR30097:SF4">
    <property type="entry name" value="SLR6042 PROTEIN"/>
    <property type="match status" value="1"/>
</dbReference>
<comment type="similarity">
    <text evidence="1">Belongs to the membrane fusion protein (MFP) (TC 8.A.1) family.</text>
</comment>
<feature type="domain" description="CusB-like beta-barrel" evidence="4">
    <location>
        <begin position="224"/>
        <end position="296"/>
    </location>
</feature>
<dbReference type="AlphaFoldDB" id="A0A9X2PSB9"/>
<evidence type="ECO:0000256" key="3">
    <source>
        <dbReference type="SAM" id="SignalP"/>
    </source>
</evidence>
<dbReference type="Pfam" id="PF25973">
    <property type="entry name" value="BSH_CzcB"/>
    <property type="match status" value="1"/>
</dbReference>
<dbReference type="Pfam" id="PF25954">
    <property type="entry name" value="Beta-barrel_RND_2"/>
    <property type="match status" value="1"/>
</dbReference>
<evidence type="ECO:0000259" key="4">
    <source>
        <dbReference type="Pfam" id="PF25954"/>
    </source>
</evidence>
<evidence type="ECO:0000259" key="5">
    <source>
        <dbReference type="Pfam" id="PF25973"/>
    </source>
</evidence>
<dbReference type="Gene3D" id="2.40.420.20">
    <property type="match status" value="1"/>
</dbReference>
<dbReference type="GO" id="GO:0022857">
    <property type="term" value="F:transmembrane transporter activity"/>
    <property type="evidence" value="ECO:0007669"/>
    <property type="project" value="InterPro"/>
</dbReference>
<accession>A0A9X2PSB9</accession>
<dbReference type="NCBIfam" id="TIGR01730">
    <property type="entry name" value="RND_mfp"/>
    <property type="match status" value="1"/>
</dbReference>
<evidence type="ECO:0000313" key="6">
    <source>
        <dbReference type="EMBL" id="MCS3866223.1"/>
    </source>
</evidence>
<evidence type="ECO:0000256" key="2">
    <source>
        <dbReference type="ARBA" id="ARBA00022448"/>
    </source>
</evidence>
<dbReference type="GO" id="GO:0030313">
    <property type="term" value="C:cell envelope"/>
    <property type="evidence" value="ECO:0007669"/>
    <property type="project" value="TreeGrafter"/>
</dbReference>
<organism evidence="7 8">
    <name type="scientific">Salinibacter ruber</name>
    <dbReference type="NCBI Taxonomy" id="146919"/>
    <lineage>
        <taxon>Bacteria</taxon>
        <taxon>Pseudomonadati</taxon>
        <taxon>Rhodothermota</taxon>
        <taxon>Rhodothermia</taxon>
        <taxon>Rhodothermales</taxon>
        <taxon>Salinibacteraceae</taxon>
        <taxon>Salinibacter</taxon>
    </lineage>
</organism>
<dbReference type="GO" id="GO:0015679">
    <property type="term" value="P:plasma membrane copper ion transport"/>
    <property type="evidence" value="ECO:0007669"/>
    <property type="project" value="TreeGrafter"/>
</dbReference>
<keyword evidence="2" id="KW-0813">Transport</keyword>
<proteinExistence type="inferred from homology"/>
<dbReference type="GO" id="GO:0060003">
    <property type="term" value="P:copper ion export"/>
    <property type="evidence" value="ECO:0007669"/>
    <property type="project" value="TreeGrafter"/>
</dbReference>
<evidence type="ECO:0000313" key="8">
    <source>
        <dbReference type="Proteomes" id="UP001155040"/>
    </source>
</evidence>
<gene>
    <name evidence="6" type="ORF">GGP82_002794</name>
    <name evidence="7" type="ORF">GGQ01_001308</name>
</gene>
<dbReference type="GO" id="GO:0016020">
    <property type="term" value="C:membrane"/>
    <property type="evidence" value="ECO:0007669"/>
    <property type="project" value="InterPro"/>
</dbReference>
<dbReference type="InterPro" id="IPR058647">
    <property type="entry name" value="BSH_CzcB-like"/>
</dbReference>
<keyword evidence="3" id="KW-0732">Signal</keyword>
<name>A0A9X2PSB9_9BACT</name>
<dbReference type="Proteomes" id="UP001155034">
    <property type="component" value="Unassembled WGS sequence"/>
</dbReference>
<feature type="domain" description="CzcB-like barrel-sandwich hybrid" evidence="5">
    <location>
        <begin position="83"/>
        <end position="218"/>
    </location>
</feature>